<comment type="similarity">
    <text evidence="2 7">Belongs to the EF-1-beta/EF-1-delta family.</text>
</comment>
<dbReference type="HAMAP" id="MF_00043">
    <property type="entry name" value="EF1_beta"/>
    <property type="match status" value="1"/>
</dbReference>
<dbReference type="SMART" id="SM00888">
    <property type="entry name" value="EF1_GNE"/>
    <property type="match status" value="1"/>
</dbReference>
<feature type="domain" description="Translation elongation factor EF1B beta/delta subunit guanine nucleotide exchange" evidence="8">
    <location>
        <begin position="3"/>
        <end position="88"/>
    </location>
</feature>
<dbReference type="HOGENOM" id="CLU_165896_0_0_2"/>
<dbReference type="RefSeq" id="WP_013684613.1">
    <property type="nucleotide sequence ID" value="NC_015320.1"/>
</dbReference>
<evidence type="ECO:0000256" key="3">
    <source>
        <dbReference type="ARBA" id="ARBA00017600"/>
    </source>
</evidence>
<dbReference type="NCBIfam" id="TIGR00489">
    <property type="entry name" value="aEF-1_beta"/>
    <property type="match status" value="1"/>
</dbReference>
<dbReference type="PIRSF" id="PIRSF006521">
    <property type="entry name" value="Transl_elong_EF1B_B_arc"/>
    <property type="match status" value="1"/>
</dbReference>
<keyword evidence="10" id="KW-1185">Reference proteome</keyword>
<evidence type="ECO:0000256" key="6">
    <source>
        <dbReference type="ARBA" id="ARBA00032274"/>
    </source>
</evidence>
<dbReference type="Pfam" id="PF00736">
    <property type="entry name" value="EF1_GNE"/>
    <property type="match status" value="1"/>
</dbReference>
<dbReference type="EMBL" id="CP002588">
    <property type="protein sequence ID" value="AEA47959.1"/>
    <property type="molecule type" value="Genomic_DNA"/>
</dbReference>
<dbReference type="PANTHER" id="PTHR39647">
    <property type="entry name" value="ELONGATION FACTOR 1-BETA"/>
    <property type="match status" value="1"/>
</dbReference>
<evidence type="ECO:0000256" key="4">
    <source>
        <dbReference type="ARBA" id="ARBA00022768"/>
    </source>
</evidence>
<sequence>MGNVVMKLKVMPTGVDVDLEAIKEKIQAAAPENVEIRDVGIQPIAFGLKALVVAAVMPDEGNVGDEFAEKIQQIEGVESVEIESVELL</sequence>
<accession>F2KRU5</accession>
<dbReference type="GeneID" id="10395098"/>
<gene>
    <name evidence="7" type="primary">ef1b</name>
    <name evidence="9" type="ordered locus">Arcve_1966</name>
</gene>
<dbReference type="GO" id="GO:0003746">
    <property type="term" value="F:translation elongation factor activity"/>
    <property type="evidence" value="ECO:0007669"/>
    <property type="project" value="UniProtKB-UniRule"/>
</dbReference>
<comment type="function">
    <text evidence="1 7">Promotes the exchange of GDP for GTP in EF-1-alpha/GDP, thus allowing the regeneration of EF-1-alpha/GTP that could then be used to form the ternary complex EF-1-alpha/GTP/AAtRNA.</text>
</comment>
<name>F2KRU5_ARCVS</name>
<evidence type="ECO:0000256" key="5">
    <source>
        <dbReference type="ARBA" id="ARBA00022917"/>
    </source>
</evidence>
<dbReference type="Gene3D" id="3.30.70.60">
    <property type="match status" value="1"/>
</dbReference>
<dbReference type="InterPro" id="IPR014717">
    <property type="entry name" value="Transl_elong_EF1B/ribsomal_bS6"/>
</dbReference>
<dbReference type="InterPro" id="IPR036219">
    <property type="entry name" value="eEF-1beta-like_sf"/>
</dbReference>
<dbReference type="SUPFAM" id="SSF54984">
    <property type="entry name" value="eEF-1beta-like"/>
    <property type="match status" value="1"/>
</dbReference>
<dbReference type="Proteomes" id="UP000008136">
    <property type="component" value="Chromosome"/>
</dbReference>
<keyword evidence="4 7" id="KW-0251">Elongation factor</keyword>
<evidence type="ECO:0000256" key="1">
    <source>
        <dbReference type="ARBA" id="ARBA00003815"/>
    </source>
</evidence>
<protein>
    <recommendedName>
        <fullName evidence="3 7">Elongation factor 1-beta</fullName>
        <shortName evidence="7">EF-1-beta</shortName>
    </recommendedName>
    <alternativeName>
        <fullName evidence="6 7">aEF-1beta</fullName>
    </alternativeName>
</protein>
<dbReference type="InterPro" id="IPR004542">
    <property type="entry name" value="Transl_elong_EF1B_B_arc"/>
</dbReference>
<evidence type="ECO:0000313" key="10">
    <source>
        <dbReference type="Proteomes" id="UP000008136"/>
    </source>
</evidence>
<evidence type="ECO:0000256" key="2">
    <source>
        <dbReference type="ARBA" id="ARBA00007411"/>
    </source>
</evidence>
<dbReference type="NCBIfam" id="NF001670">
    <property type="entry name" value="PRK00435.1"/>
    <property type="match status" value="1"/>
</dbReference>
<evidence type="ECO:0000313" key="9">
    <source>
        <dbReference type="EMBL" id="AEA47959.1"/>
    </source>
</evidence>
<proteinExistence type="inferred from homology"/>
<evidence type="ECO:0000259" key="8">
    <source>
        <dbReference type="SMART" id="SM00888"/>
    </source>
</evidence>
<dbReference type="AlphaFoldDB" id="F2KRU5"/>
<dbReference type="OrthoDB" id="84643at2157"/>
<reference evidence="9 10" key="1">
    <citation type="submission" date="2011-03" db="EMBL/GenBank/DDBJ databases">
        <title>The complete genome of Archaeoglobus veneficus SNP6.</title>
        <authorList>
            <consortium name="US DOE Joint Genome Institute (JGI-PGF)"/>
            <person name="Lucas S."/>
            <person name="Copeland A."/>
            <person name="Lapidus A."/>
            <person name="Bruce D."/>
            <person name="Goodwin L."/>
            <person name="Pitluck S."/>
            <person name="Kyrpides N."/>
            <person name="Mavromatis K."/>
            <person name="Pagani I."/>
            <person name="Ivanova N."/>
            <person name="Mikhailova N."/>
            <person name="Lu M."/>
            <person name="Detter J.C."/>
            <person name="Tapia R."/>
            <person name="Han C."/>
            <person name="Land M."/>
            <person name="Hauser L."/>
            <person name="Markowitz V."/>
            <person name="Cheng J.-F."/>
            <person name="Hugenholtz P."/>
            <person name="Woyke T."/>
            <person name="Wu D."/>
            <person name="Spring S."/>
            <person name="Brambilla E."/>
            <person name="Klenk H.-P."/>
            <person name="Eisen J.A."/>
        </authorList>
    </citation>
    <scope>NUCLEOTIDE SEQUENCE [LARGE SCALE GENOMIC DNA]</scope>
    <source>
        <strain>SNP6</strain>
    </source>
</reference>
<dbReference type="CDD" id="cd00292">
    <property type="entry name" value="EF1B"/>
    <property type="match status" value="1"/>
</dbReference>
<dbReference type="InterPro" id="IPR014038">
    <property type="entry name" value="EF1B_bsu/dsu_GNE"/>
</dbReference>
<dbReference type="KEGG" id="ave:Arcve_1966"/>
<organism evidence="9 10">
    <name type="scientific">Archaeoglobus veneficus (strain DSM 11195 / SNP6)</name>
    <dbReference type="NCBI Taxonomy" id="693661"/>
    <lineage>
        <taxon>Archaea</taxon>
        <taxon>Methanobacteriati</taxon>
        <taxon>Methanobacteriota</taxon>
        <taxon>Archaeoglobi</taxon>
        <taxon>Archaeoglobales</taxon>
        <taxon>Archaeoglobaceae</taxon>
        <taxon>Archaeoglobus</taxon>
    </lineage>
</organism>
<dbReference type="eggNOG" id="arCOG01988">
    <property type="taxonomic scope" value="Archaea"/>
</dbReference>
<keyword evidence="5 7" id="KW-0648">Protein biosynthesis</keyword>
<dbReference type="STRING" id="693661.Arcve_1966"/>
<evidence type="ECO:0000256" key="7">
    <source>
        <dbReference type="HAMAP-Rule" id="MF_00043"/>
    </source>
</evidence>
<dbReference type="PANTHER" id="PTHR39647:SF1">
    <property type="entry name" value="ELONGATION FACTOR 1-BETA"/>
    <property type="match status" value="1"/>
</dbReference>